<dbReference type="AlphaFoldDB" id="A0A8J3QE08"/>
<evidence type="ECO:0000256" key="1">
    <source>
        <dbReference type="SAM" id="MobiDB-lite"/>
    </source>
</evidence>
<sequence>MDAHPFAPLADLLAVDHTVVTTDPRGINRSSVGDREKDSTPQQRAEDLSALIAQLDAGPAAVLGSSGGAVSVLALVQAHPEQVHVGIAHEPPLNELLPDREALWSQTEEMIATYLAGDRRVAWQQFLKMANIFMPDQMFEAMFGGDPGPQARADEHFQFARMLRETTRFRPDFAALRSASNQVIVGIGEESGGQLCDRTSQALAEEIGIEPTLFPGGHIGFAEDPAGFNARLREVVRS</sequence>
<feature type="compositionally biased region" description="Basic and acidic residues" evidence="1">
    <location>
        <begin position="32"/>
        <end position="44"/>
    </location>
</feature>
<dbReference type="Proteomes" id="UP000612899">
    <property type="component" value="Unassembled WGS sequence"/>
</dbReference>
<dbReference type="GO" id="GO:0016787">
    <property type="term" value="F:hydrolase activity"/>
    <property type="evidence" value="ECO:0007669"/>
    <property type="project" value="UniProtKB-KW"/>
</dbReference>
<keyword evidence="3" id="KW-0378">Hydrolase</keyword>
<evidence type="ECO:0000313" key="3">
    <source>
        <dbReference type="EMBL" id="GIH09060.1"/>
    </source>
</evidence>
<feature type="domain" description="AB hydrolase-1" evidence="2">
    <location>
        <begin position="6"/>
        <end position="230"/>
    </location>
</feature>
<protein>
    <submittedName>
        <fullName evidence="3">Hydrolase</fullName>
    </submittedName>
</protein>
<dbReference type="Gene3D" id="3.40.50.1820">
    <property type="entry name" value="alpha/beta hydrolase"/>
    <property type="match status" value="1"/>
</dbReference>
<dbReference type="InterPro" id="IPR029058">
    <property type="entry name" value="AB_hydrolase_fold"/>
</dbReference>
<reference evidence="3" key="1">
    <citation type="submission" date="2021-01" db="EMBL/GenBank/DDBJ databases">
        <title>Whole genome shotgun sequence of Rhizocola hellebori NBRC 109834.</title>
        <authorList>
            <person name="Komaki H."/>
            <person name="Tamura T."/>
        </authorList>
    </citation>
    <scope>NUCLEOTIDE SEQUENCE</scope>
    <source>
        <strain evidence="3">NBRC 109834</strain>
    </source>
</reference>
<gene>
    <name evidence="3" type="ORF">Rhe02_71270</name>
</gene>
<comment type="caution">
    <text evidence="3">The sequence shown here is derived from an EMBL/GenBank/DDBJ whole genome shotgun (WGS) entry which is preliminary data.</text>
</comment>
<dbReference type="Pfam" id="PF12697">
    <property type="entry name" value="Abhydrolase_6"/>
    <property type="match status" value="1"/>
</dbReference>
<feature type="region of interest" description="Disordered" evidence="1">
    <location>
        <begin position="23"/>
        <end position="44"/>
    </location>
</feature>
<accession>A0A8J3QE08</accession>
<organism evidence="3 4">
    <name type="scientific">Rhizocola hellebori</name>
    <dbReference type="NCBI Taxonomy" id="1392758"/>
    <lineage>
        <taxon>Bacteria</taxon>
        <taxon>Bacillati</taxon>
        <taxon>Actinomycetota</taxon>
        <taxon>Actinomycetes</taxon>
        <taxon>Micromonosporales</taxon>
        <taxon>Micromonosporaceae</taxon>
        <taxon>Rhizocola</taxon>
    </lineage>
</organism>
<dbReference type="InterPro" id="IPR000073">
    <property type="entry name" value="AB_hydrolase_1"/>
</dbReference>
<name>A0A8J3QE08_9ACTN</name>
<evidence type="ECO:0000313" key="4">
    <source>
        <dbReference type="Proteomes" id="UP000612899"/>
    </source>
</evidence>
<keyword evidence="4" id="KW-1185">Reference proteome</keyword>
<evidence type="ECO:0000259" key="2">
    <source>
        <dbReference type="Pfam" id="PF12697"/>
    </source>
</evidence>
<dbReference type="SUPFAM" id="SSF53474">
    <property type="entry name" value="alpha/beta-Hydrolases"/>
    <property type="match status" value="1"/>
</dbReference>
<proteinExistence type="predicted"/>
<dbReference type="EMBL" id="BONY01000060">
    <property type="protein sequence ID" value="GIH09060.1"/>
    <property type="molecule type" value="Genomic_DNA"/>
</dbReference>